<dbReference type="RefSeq" id="WP_003546145.1">
    <property type="nucleotide sequence ID" value="NC_006814.3"/>
</dbReference>
<accession>Q5FLS0</accession>
<gene>
    <name evidence="4" type="ordered locus">LBA0468</name>
</gene>
<dbReference type="OrthoDB" id="2663344at2"/>
<feature type="domain" description="TerB N-terminal" evidence="2">
    <location>
        <begin position="142"/>
        <end position="361"/>
    </location>
</feature>
<dbReference type="eggNOG" id="ENOG502ZCFF">
    <property type="taxonomic scope" value="Bacteria"/>
</dbReference>
<dbReference type="InterPro" id="IPR038056">
    <property type="entry name" value="YjbR-like_sf"/>
</dbReference>
<dbReference type="Pfam" id="PF15615">
    <property type="entry name" value="TerB_C"/>
    <property type="match status" value="1"/>
</dbReference>
<dbReference type="InterPro" id="IPR025266">
    <property type="entry name" value="TerB_N"/>
</dbReference>
<name>Q5FLS0_LACAC</name>
<keyword evidence="1" id="KW-0175">Coiled coil</keyword>
<evidence type="ECO:0000313" key="5">
    <source>
        <dbReference type="Proteomes" id="UP000006381"/>
    </source>
</evidence>
<dbReference type="EMBL" id="CP000033">
    <property type="protein sequence ID" value="AAV42354.1"/>
    <property type="molecule type" value="Genomic_DNA"/>
</dbReference>
<dbReference type="PATRIC" id="fig|272621.13.peg.448"/>
<proteinExistence type="predicted"/>
<evidence type="ECO:0008006" key="6">
    <source>
        <dbReference type="Google" id="ProtNLM"/>
    </source>
</evidence>
<feature type="coiled-coil region" evidence="1">
    <location>
        <begin position="469"/>
        <end position="521"/>
    </location>
</feature>
<evidence type="ECO:0000259" key="2">
    <source>
        <dbReference type="Pfam" id="PF13208"/>
    </source>
</evidence>
<feature type="domain" description="TerB-C" evidence="3">
    <location>
        <begin position="467"/>
        <end position="600"/>
    </location>
</feature>
<dbReference type="InterPro" id="IPR028932">
    <property type="entry name" value="TerB-C"/>
</dbReference>
<protein>
    <recommendedName>
        <fullName evidence="6">TerB-C domain-containing protein</fullName>
    </recommendedName>
</protein>
<dbReference type="GeneID" id="93290403"/>
<organism evidence="5">
    <name type="scientific">Lactobacillus acidophilus (strain ATCC 700396 / NCK56 / N2 / NCFM)</name>
    <dbReference type="NCBI Taxonomy" id="272621"/>
    <lineage>
        <taxon>Bacteria</taxon>
        <taxon>Bacillati</taxon>
        <taxon>Bacillota</taxon>
        <taxon>Bacilli</taxon>
        <taxon>Lactobacillales</taxon>
        <taxon>Lactobacillaceae</taxon>
        <taxon>Lactobacillus</taxon>
    </lineage>
</organism>
<sequence length="606" mass="71886">MDPNQLFKYVYAKYGLKFEPVLPGSTDVYVLMSPIDGSYFAMLSRFKERRIDILDLKCGDFASMIRDLPGFEDPVRVKDDGWVGAILDRQNETAIKKAFDYAFKLAMNGETNNIAQDQYLYIPPDDSEPEYKSQPIKLRNNNFKKKPLATDRIHQMQELYDYSVLPSVGRYKNFYNQGKFMADYEDDYSDYAAFRRFYPTYHDMKIEQLRSYFAWRTQLRKGNYQKVSTSYAYVYIYELLNNIGVKSAQDGYQKLIDFKENYVEKFDLSIEPYLNDWLKDYVLFYELDQKLIEENFEDEIAQDHDYIVLHDPESFSAKELAEVFARKTSYWNTSKTIKNNSEVFAKVLRCVWQELLLSKKYGIAYYSAFVAKPETVKRKVFLASIFYSKPKKLPVQLIDSLRKYRYNNGYWQIRKYTEAKKQKIHLNTFLHELDRIVRAKLHLGRPIKPRFIDQAVLKAIDQGIINYQIQEKKSRIDRIQINLSNLETIRNNASKTRDSLLTDEEKALEKEEQKQEESKIESKVEITDNDYDLNKDEIFLLLALLQDQPWQEYIKVHHLMDSILVDSINEKLFDEFGDSVIEFDEKDQPRIIEDYQTDLEEMFLKG</sequence>
<dbReference type="KEGG" id="lac:LBA0468"/>
<evidence type="ECO:0000259" key="3">
    <source>
        <dbReference type="Pfam" id="PF15615"/>
    </source>
</evidence>
<dbReference type="BioCyc" id="LACI272621:G1G49-493-MONOMER"/>
<dbReference type="Proteomes" id="UP000006381">
    <property type="component" value="Chromosome"/>
</dbReference>
<dbReference type="STRING" id="272621.LBA0468"/>
<reference evidence="4 5" key="1">
    <citation type="journal article" date="2005" name="Proc. Natl. Acad. Sci. U.S.A.">
        <title>Complete genome sequence of the probiotic lactic acid bacterium Lactobacillus acidophilus NCFM.</title>
        <authorList>
            <person name="Altermann E."/>
            <person name="Russell W.M."/>
            <person name="Azcarate-Peril M.A."/>
            <person name="Barrangou R."/>
            <person name="Buck B.L."/>
            <person name="McAuliffe O."/>
            <person name="Souther N."/>
            <person name="Dobson A."/>
            <person name="Duong T."/>
            <person name="Callanan M."/>
            <person name="Lick S."/>
            <person name="Hamrick A."/>
            <person name="Cano R."/>
            <person name="Klaenhammer T.R."/>
        </authorList>
    </citation>
    <scope>NUCLEOTIDE SEQUENCE [LARGE SCALE GENOMIC DNA]</scope>
    <source>
        <strain evidence="5">ATCC 700396 / NCK56 / N2 / NCFM</strain>
    </source>
</reference>
<dbReference type="AlphaFoldDB" id="Q5FLS0"/>
<evidence type="ECO:0000313" key="4">
    <source>
        <dbReference type="EMBL" id="AAV42354.1"/>
    </source>
</evidence>
<dbReference type="HOGENOM" id="CLU_025050_0_0_9"/>
<keyword evidence="5" id="KW-1185">Reference proteome</keyword>
<dbReference type="Pfam" id="PF13208">
    <property type="entry name" value="TerB_N"/>
    <property type="match status" value="1"/>
</dbReference>
<dbReference type="SUPFAM" id="SSF142906">
    <property type="entry name" value="YjbR-like"/>
    <property type="match status" value="1"/>
</dbReference>
<evidence type="ECO:0000256" key="1">
    <source>
        <dbReference type="SAM" id="Coils"/>
    </source>
</evidence>